<name>A0ACC0VXX2_9STRA</name>
<proteinExistence type="predicted"/>
<keyword evidence="2" id="KW-1185">Reference proteome</keyword>
<evidence type="ECO:0000313" key="1">
    <source>
        <dbReference type="EMBL" id="KAI9910946.1"/>
    </source>
</evidence>
<protein>
    <submittedName>
        <fullName evidence="1">Uncharacterized protein</fullName>
    </submittedName>
</protein>
<sequence length="124" mass="14023">MVVCSVRLVCSHDCGLLCHWTEVKQHYKHCHCSVVTACARGVSIDEALKKYLCDIQVEVTLLCVPSKLELRRGLYATATRSRLLSTRNANTLKNVHAMISIDSLRDFPLCARKKWSSHRLVNTP</sequence>
<organism evidence="1 2">
    <name type="scientific">Peronosclerospora sorghi</name>
    <dbReference type="NCBI Taxonomy" id="230839"/>
    <lineage>
        <taxon>Eukaryota</taxon>
        <taxon>Sar</taxon>
        <taxon>Stramenopiles</taxon>
        <taxon>Oomycota</taxon>
        <taxon>Peronosporomycetes</taxon>
        <taxon>Peronosporales</taxon>
        <taxon>Peronosporaceae</taxon>
        <taxon>Peronosclerospora</taxon>
    </lineage>
</organism>
<dbReference type="EMBL" id="CM047585">
    <property type="protein sequence ID" value="KAI9910946.1"/>
    <property type="molecule type" value="Genomic_DNA"/>
</dbReference>
<accession>A0ACC0VXX2</accession>
<dbReference type="Proteomes" id="UP001163321">
    <property type="component" value="Chromosome 6"/>
</dbReference>
<comment type="caution">
    <text evidence="1">The sequence shown here is derived from an EMBL/GenBank/DDBJ whole genome shotgun (WGS) entry which is preliminary data.</text>
</comment>
<reference evidence="1 2" key="1">
    <citation type="journal article" date="2022" name="bioRxiv">
        <title>The genome of the oomycete Peronosclerospora sorghi, a cosmopolitan pathogen of maize and sorghum, is inflated with dispersed pseudogenes.</title>
        <authorList>
            <person name="Fletcher K."/>
            <person name="Martin F."/>
            <person name="Isakeit T."/>
            <person name="Cavanaugh K."/>
            <person name="Magill C."/>
            <person name="Michelmore R."/>
        </authorList>
    </citation>
    <scope>NUCLEOTIDE SEQUENCE [LARGE SCALE GENOMIC DNA]</scope>
    <source>
        <strain evidence="1">P6</strain>
    </source>
</reference>
<gene>
    <name evidence="1" type="ORF">PsorP6_010755</name>
</gene>
<evidence type="ECO:0000313" key="2">
    <source>
        <dbReference type="Proteomes" id="UP001163321"/>
    </source>
</evidence>